<evidence type="ECO:0000259" key="5">
    <source>
        <dbReference type="PROSITE" id="PS50016"/>
    </source>
</evidence>
<keyword evidence="2 4" id="KW-0863">Zinc-finger</keyword>
<keyword evidence="7" id="KW-1185">Reference proteome</keyword>
<evidence type="ECO:0000256" key="3">
    <source>
        <dbReference type="ARBA" id="ARBA00022833"/>
    </source>
</evidence>
<dbReference type="InterPro" id="IPR013083">
    <property type="entry name" value="Znf_RING/FYVE/PHD"/>
</dbReference>
<comment type="caution">
    <text evidence="6">The sequence shown here is derived from an EMBL/GenBank/DDBJ whole genome shotgun (WGS) entry which is preliminary data.</text>
</comment>
<evidence type="ECO:0000256" key="4">
    <source>
        <dbReference type="PROSITE-ProRule" id="PRU00146"/>
    </source>
</evidence>
<dbReference type="InterPro" id="IPR019787">
    <property type="entry name" value="Znf_PHD-finger"/>
</dbReference>
<keyword evidence="3" id="KW-0862">Zinc</keyword>
<dbReference type="InterPro" id="IPR019786">
    <property type="entry name" value="Zinc_finger_PHD-type_CS"/>
</dbReference>
<proteinExistence type="predicted"/>
<name>A0AAD6SHR2_9AGAR</name>
<evidence type="ECO:0000256" key="1">
    <source>
        <dbReference type="ARBA" id="ARBA00022723"/>
    </source>
</evidence>
<dbReference type="PROSITE" id="PS50016">
    <property type="entry name" value="ZF_PHD_2"/>
    <property type="match status" value="1"/>
</dbReference>
<accession>A0AAD6SHR2</accession>
<dbReference type="SMART" id="SM00249">
    <property type="entry name" value="PHD"/>
    <property type="match status" value="1"/>
</dbReference>
<dbReference type="PROSITE" id="PS01359">
    <property type="entry name" value="ZF_PHD_1"/>
    <property type="match status" value="1"/>
</dbReference>
<feature type="domain" description="PHD-type" evidence="5">
    <location>
        <begin position="26"/>
        <end position="77"/>
    </location>
</feature>
<evidence type="ECO:0000313" key="7">
    <source>
        <dbReference type="Proteomes" id="UP001218188"/>
    </source>
</evidence>
<dbReference type="Pfam" id="PF00628">
    <property type="entry name" value="PHD"/>
    <property type="match status" value="1"/>
</dbReference>
<organism evidence="6 7">
    <name type="scientific">Mycena alexandri</name>
    <dbReference type="NCBI Taxonomy" id="1745969"/>
    <lineage>
        <taxon>Eukaryota</taxon>
        <taxon>Fungi</taxon>
        <taxon>Dikarya</taxon>
        <taxon>Basidiomycota</taxon>
        <taxon>Agaricomycotina</taxon>
        <taxon>Agaricomycetes</taxon>
        <taxon>Agaricomycetidae</taxon>
        <taxon>Agaricales</taxon>
        <taxon>Marasmiineae</taxon>
        <taxon>Mycenaceae</taxon>
        <taxon>Mycena</taxon>
    </lineage>
</organism>
<dbReference type="Proteomes" id="UP001218188">
    <property type="component" value="Unassembled WGS sequence"/>
</dbReference>
<dbReference type="EMBL" id="JARJCM010000130">
    <property type="protein sequence ID" value="KAJ7027041.1"/>
    <property type="molecule type" value="Genomic_DNA"/>
</dbReference>
<dbReference type="SUPFAM" id="SSF57903">
    <property type="entry name" value="FYVE/PHD zinc finger"/>
    <property type="match status" value="1"/>
</dbReference>
<keyword evidence="1" id="KW-0479">Metal-binding</keyword>
<dbReference type="AlphaFoldDB" id="A0AAD6SHR2"/>
<sequence>MSDNLERIDFEINYEALFQQVRNLVHNTCAECRSIGYYGEMVRCAQPGCHLNVHLSCVGLSAAPENGSWFCDKCQGCL</sequence>
<gene>
    <name evidence="6" type="ORF">C8F04DRAFT_1123652</name>
</gene>
<evidence type="ECO:0000256" key="2">
    <source>
        <dbReference type="ARBA" id="ARBA00022771"/>
    </source>
</evidence>
<dbReference type="Gene3D" id="3.30.40.10">
    <property type="entry name" value="Zinc/RING finger domain, C3HC4 (zinc finger)"/>
    <property type="match status" value="1"/>
</dbReference>
<dbReference type="InterPro" id="IPR001965">
    <property type="entry name" value="Znf_PHD"/>
</dbReference>
<evidence type="ECO:0000313" key="6">
    <source>
        <dbReference type="EMBL" id="KAJ7027041.1"/>
    </source>
</evidence>
<dbReference type="GO" id="GO:0008270">
    <property type="term" value="F:zinc ion binding"/>
    <property type="evidence" value="ECO:0007669"/>
    <property type="project" value="UniProtKB-KW"/>
</dbReference>
<reference evidence="6" key="1">
    <citation type="submission" date="2023-03" db="EMBL/GenBank/DDBJ databases">
        <title>Massive genome expansion in bonnet fungi (Mycena s.s.) driven by repeated elements and novel gene families across ecological guilds.</title>
        <authorList>
            <consortium name="Lawrence Berkeley National Laboratory"/>
            <person name="Harder C.B."/>
            <person name="Miyauchi S."/>
            <person name="Viragh M."/>
            <person name="Kuo A."/>
            <person name="Thoen E."/>
            <person name="Andreopoulos B."/>
            <person name="Lu D."/>
            <person name="Skrede I."/>
            <person name="Drula E."/>
            <person name="Henrissat B."/>
            <person name="Morin E."/>
            <person name="Kohler A."/>
            <person name="Barry K."/>
            <person name="LaButti K."/>
            <person name="Morin E."/>
            <person name="Salamov A."/>
            <person name="Lipzen A."/>
            <person name="Mereny Z."/>
            <person name="Hegedus B."/>
            <person name="Baldrian P."/>
            <person name="Stursova M."/>
            <person name="Weitz H."/>
            <person name="Taylor A."/>
            <person name="Grigoriev I.V."/>
            <person name="Nagy L.G."/>
            <person name="Martin F."/>
            <person name="Kauserud H."/>
        </authorList>
    </citation>
    <scope>NUCLEOTIDE SEQUENCE</scope>
    <source>
        <strain evidence="6">CBHHK200</strain>
    </source>
</reference>
<protein>
    <recommendedName>
        <fullName evidence="5">PHD-type domain-containing protein</fullName>
    </recommendedName>
</protein>
<dbReference type="InterPro" id="IPR011011">
    <property type="entry name" value="Znf_FYVE_PHD"/>
</dbReference>